<dbReference type="RefSeq" id="WP_086160144.1">
    <property type="nucleotide sequence ID" value="NZ_CP021121.1"/>
</dbReference>
<dbReference type="OrthoDB" id="33091at2"/>
<gene>
    <name evidence="4" type="ORF">CAG99_16835</name>
</gene>
<accession>A0A1W7CZU5</accession>
<evidence type="ECO:0000256" key="1">
    <source>
        <dbReference type="ARBA" id="ARBA00009981"/>
    </source>
</evidence>
<proteinExistence type="inferred from homology"/>
<feature type="compositionally biased region" description="Basic and acidic residues" evidence="3">
    <location>
        <begin position="59"/>
        <end position="73"/>
    </location>
</feature>
<name>A0A1W7CZU5_9ACTN</name>
<keyword evidence="5" id="KW-1185">Reference proteome</keyword>
<protein>
    <recommendedName>
        <fullName evidence="2">Antitoxin</fullName>
    </recommendedName>
</protein>
<organism evidence="4 5">
    <name type="scientific">Streptomyces marincola</name>
    <dbReference type="NCBI Taxonomy" id="2878388"/>
    <lineage>
        <taxon>Bacteria</taxon>
        <taxon>Bacillati</taxon>
        <taxon>Actinomycetota</taxon>
        <taxon>Actinomycetes</taxon>
        <taxon>Kitasatosporales</taxon>
        <taxon>Streptomycetaceae</taxon>
        <taxon>Streptomyces</taxon>
    </lineage>
</organism>
<comment type="function">
    <text evidence="2">Antitoxin component of a type II toxin-antitoxin (TA) system.</text>
</comment>
<dbReference type="InterPro" id="IPR006442">
    <property type="entry name" value="Antitoxin_Phd/YefM"/>
</dbReference>
<evidence type="ECO:0000313" key="5">
    <source>
        <dbReference type="Proteomes" id="UP000194218"/>
    </source>
</evidence>
<dbReference type="NCBIfam" id="TIGR01552">
    <property type="entry name" value="phd_fam"/>
    <property type="match status" value="1"/>
</dbReference>
<dbReference type="SUPFAM" id="SSF143120">
    <property type="entry name" value="YefM-like"/>
    <property type="match status" value="1"/>
</dbReference>
<evidence type="ECO:0000256" key="3">
    <source>
        <dbReference type="SAM" id="MobiDB-lite"/>
    </source>
</evidence>
<dbReference type="InterPro" id="IPR036165">
    <property type="entry name" value="YefM-like_sf"/>
</dbReference>
<comment type="similarity">
    <text evidence="1 2">Belongs to the phD/YefM antitoxin family.</text>
</comment>
<evidence type="ECO:0000313" key="4">
    <source>
        <dbReference type="EMBL" id="ARQ70286.1"/>
    </source>
</evidence>
<feature type="region of interest" description="Disordered" evidence="3">
    <location>
        <begin position="59"/>
        <end position="78"/>
    </location>
</feature>
<dbReference type="Proteomes" id="UP000194218">
    <property type="component" value="Chromosome"/>
</dbReference>
<dbReference type="KEGG" id="smao:CAG99_16835"/>
<dbReference type="AlphaFoldDB" id="A0A1W7CZU5"/>
<evidence type="ECO:0000256" key="2">
    <source>
        <dbReference type="RuleBase" id="RU362080"/>
    </source>
</evidence>
<dbReference type="EMBL" id="CP021121">
    <property type="protein sequence ID" value="ARQ70286.1"/>
    <property type="molecule type" value="Genomic_DNA"/>
</dbReference>
<dbReference type="Pfam" id="PF02604">
    <property type="entry name" value="PhdYeFM_antitox"/>
    <property type="match status" value="1"/>
</dbReference>
<reference evidence="4 5" key="1">
    <citation type="submission" date="2017-05" db="EMBL/GenBank/DDBJ databases">
        <title>Complete genome sequence of Streptomyces sp. SCSIO 03032 revealed the diverse biosynthetic pathways for its bioactive secondary metabolites.</title>
        <authorList>
            <person name="Ma L."/>
            <person name="Zhu Y."/>
            <person name="Zhang W."/>
            <person name="Zhang G."/>
            <person name="Tian X."/>
            <person name="Zhang S."/>
            <person name="Zhang C."/>
        </authorList>
    </citation>
    <scope>NUCLEOTIDE SEQUENCE [LARGE SCALE GENOMIC DNA]</scope>
    <source>
        <strain evidence="4 5">SCSIO 03032</strain>
    </source>
</reference>
<sequence length="96" mass="10512">MIEPADLPDRVDESELSAVLGPVLTRSAEGGVTVITRNGEPIAAVVSMRDLEAAEEEVDRRLAARERPTDDGTRTSLSDLLAEHFTVAGRDKRRQR</sequence>